<evidence type="ECO:0000259" key="1">
    <source>
        <dbReference type="Pfam" id="PF13966"/>
    </source>
</evidence>
<dbReference type="InterPro" id="IPR026960">
    <property type="entry name" value="RVT-Znf"/>
</dbReference>
<dbReference type="PANTHER" id="PTHR33116">
    <property type="entry name" value="REVERSE TRANSCRIPTASE ZINC-BINDING DOMAIN-CONTAINING PROTEIN-RELATED-RELATED"/>
    <property type="match status" value="1"/>
</dbReference>
<proteinExistence type="predicted"/>
<name>A0A438DB51_VITVI</name>
<gene>
    <name evidence="2" type="primary">VvCHDh000004_153</name>
    <name evidence="2" type="ORF">CK203_076540</name>
</gene>
<evidence type="ECO:0000313" key="3">
    <source>
        <dbReference type="Proteomes" id="UP000288805"/>
    </source>
</evidence>
<dbReference type="PANTHER" id="PTHR33116:SF78">
    <property type="entry name" value="OS12G0587133 PROTEIN"/>
    <property type="match status" value="1"/>
</dbReference>
<sequence length="305" mass="34005">MSKIVARRLEKLQKDFLWGGGNLERKAHLVNWEVVCADKDKGGLGLRKLALLSKALLGKWIWRFVCDKDNLWKQVILAKYGQEGLGWKTKKLGMAPKSDSGLMFDALVQRCPKASLISLPWLYIGMLRDLLHVLRGHRPSLEEDSVSWKGGRNDQFRVKEAYSLLANPIDTVFPKSCIWVDRVPTKVAFFARKATWGKVLTLNMLQKRGWQLPNCCFLCGCEEKSVNHILIHCIVVRVLWDIVLGLLGVKGVGKKDEGNVMLESNNNPEEGTALVVSKPHGAEGTVVAVTANAGNLGGVKLKVER</sequence>
<reference evidence="2 3" key="1">
    <citation type="journal article" date="2018" name="PLoS Genet.">
        <title>Population sequencing reveals clonal diversity and ancestral inbreeding in the grapevine cultivar Chardonnay.</title>
        <authorList>
            <person name="Roach M.J."/>
            <person name="Johnson D.L."/>
            <person name="Bohlmann J."/>
            <person name="van Vuuren H.J."/>
            <person name="Jones S.J."/>
            <person name="Pretorius I.S."/>
            <person name="Schmidt S.A."/>
            <person name="Borneman A.R."/>
        </authorList>
    </citation>
    <scope>NUCLEOTIDE SEQUENCE [LARGE SCALE GENOMIC DNA]</scope>
    <source>
        <strain evidence="3">cv. Chardonnay</strain>
        <tissue evidence="2">Leaf</tissue>
    </source>
</reference>
<comment type="caution">
    <text evidence="2">The sequence shown here is derived from an EMBL/GenBank/DDBJ whole genome shotgun (WGS) entry which is preliminary data.</text>
</comment>
<accession>A0A438DB51</accession>
<organism evidence="2 3">
    <name type="scientific">Vitis vinifera</name>
    <name type="common">Grape</name>
    <dbReference type="NCBI Taxonomy" id="29760"/>
    <lineage>
        <taxon>Eukaryota</taxon>
        <taxon>Viridiplantae</taxon>
        <taxon>Streptophyta</taxon>
        <taxon>Embryophyta</taxon>
        <taxon>Tracheophyta</taxon>
        <taxon>Spermatophyta</taxon>
        <taxon>Magnoliopsida</taxon>
        <taxon>eudicotyledons</taxon>
        <taxon>Gunneridae</taxon>
        <taxon>Pentapetalae</taxon>
        <taxon>rosids</taxon>
        <taxon>Vitales</taxon>
        <taxon>Vitaceae</taxon>
        <taxon>Viteae</taxon>
        <taxon>Vitis</taxon>
    </lineage>
</organism>
<evidence type="ECO:0000313" key="2">
    <source>
        <dbReference type="EMBL" id="RVW32681.1"/>
    </source>
</evidence>
<dbReference type="AlphaFoldDB" id="A0A438DB51"/>
<protein>
    <submittedName>
        <fullName evidence="2">Putative ribonuclease H protein</fullName>
    </submittedName>
</protein>
<dbReference type="Proteomes" id="UP000288805">
    <property type="component" value="Unassembled WGS sequence"/>
</dbReference>
<feature type="domain" description="Reverse transcriptase zinc-binding" evidence="1">
    <location>
        <begin position="156"/>
        <end position="240"/>
    </location>
</feature>
<dbReference type="Pfam" id="PF13966">
    <property type="entry name" value="zf-RVT"/>
    <property type="match status" value="1"/>
</dbReference>
<dbReference type="EMBL" id="QGNW01001711">
    <property type="protein sequence ID" value="RVW32681.1"/>
    <property type="molecule type" value="Genomic_DNA"/>
</dbReference>